<dbReference type="Proteomes" id="UP001596011">
    <property type="component" value="Unassembled WGS sequence"/>
</dbReference>
<keyword evidence="3" id="KW-1185">Reference proteome</keyword>
<sequence>MRIDTRAAGPLMWTGTSYRSQDGATRITPVVNPAAEQVAVTDQTRTLVVVRERASGTRATSAAVETVTPTVFERIRSLAVQWPLDFVAIELADSEPVQVTAGAARVTPLYLAHDAHVLAGSWDMADLAGYVRGINVREAARLLVYRPRYSTDTFFTGIWHLTERATAYFAGHLVIRYPEPALHLRPRDLSQDAAVIDAFTSTIDAVLDKRPLDPDRTLFHLTGGFDSGTIAARAAARWPGRLTTAALLIGGPGRGSQIRRRTEMRAVMSYAETDILIDAMEHQPLAADCLRTQGARISPAEEPLHHPFTLMARATAQSGATSVVTGLGGDEMVALSVEEYPDKKLPPISTAADLPWIGARTRAALEFADDGIAPPAQINSMTLLSLETTAPVLLREGLWPVHPFADPDMVALGEQLPYDWRMLKQLQRQHLASHGMSDDVTHPTARESFAEVVQHALTTQGVTLLKEMLDEGSLLFEEKLVDPDGITSAVHRLQSGTYGEDHDAKLLEVLTLHHATTAYC</sequence>
<dbReference type="SUPFAM" id="SSF52402">
    <property type="entry name" value="Adenine nucleotide alpha hydrolases-like"/>
    <property type="match status" value="1"/>
</dbReference>
<evidence type="ECO:0000313" key="3">
    <source>
        <dbReference type="Proteomes" id="UP001596011"/>
    </source>
</evidence>
<gene>
    <name evidence="2" type="ORF">ACFO6V_06280</name>
</gene>
<name>A0ABV9HCJ0_9MICO</name>
<dbReference type="Pfam" id="PF00733">
    <property type="entry name" value="Asn_synthase"/>
    <property type="match status" value="1"/>
</dbReference>
<accession>A0ABV9HCJ0</accession>
<proteinExistence type="predicted"/>
<evidence type="ECO:0000259" key="1">
    <source>
        <dbReference type="Pfam" id="PF00733"/>
    </source>
</evidence>
<dbReference type="EMBL" id="JBHSFI010000003">
    <property type="protein sequence ID" value="MFC4627832.1"/>
    <property type="molecule type" value="Genomic_DNA"/>
</dbReference>
<dbReference type="InterPro" id="IPR014729">
    <property type="entry name" value="Rossmann-like_a/b/a_fold"/>
</dbReference>
<reference evidence="3" key="1">
    <citation type="journal article" date="2019" name="Int. J. Syst. Evol. Microbiol.">
        <title>The Global Catalogue of Microorganisms (GCM) 10K type strain sequencing project: providing services to taxonomists for standard genome sequencing and annotation.</title>
        <authorList>
            <consortium name="The Broad Institute Genomics Platform"/>
            <consortium name="The Broad Institute Genome Sequencing Center for Infectious Disease"/>
            <person name="Wu L."/>
            <person name="Ma J."/>
        </authorList>
    </citation>
    <scope>NUCLEOTIDE SEQUENCE [LARGE SCALE GENOMIC DNA]</scope>
    <source>
        <strain evidence="3">CCUG 42722</strain>
    </source>
</reference>
<protein>
    <submittedName>
        <fullName evidence="2">Asparagine synthase-related protein</fullName>
    </submittedName>
</protein>
<dbReference type="Gene3D" id="3.40.50.620">
    <property type="entry name" value="HUPs"/>
    <property type="match status" value="1"/>
</dbReference>
<feature type="domain" description="Asparagine synthetase" evidence="1">
    <location>
        <begin position="220"/>
        <end position="506"/>
    </location>
</feature>
<comment type="caution">
    <text evidence="2">The sequence shown here is derived from an EMBL/GenBank/DDBJ whole genome shotgun (WGS) entry which is preliminary data.</text>
</comment>
<dbReference type="InterPro" id="IPR001962">
    <property type="entry name" value="Asn_synthase"/>
</dbReference>
<organism evidence="2 3">
    <name type="scientific">Promicromonospora alba</name>
    <dbReference type="NCBI Taxonomy" id="1616110"/>
    <lineage>
        <taxon>Bacteria</taxon>
        <taxon>Bacillati</taxon>
        <taxon>Actinomycetota</taxon>
        <taxon>Actinomycetes</taxon>
        <taxon>Micrococcales</taxon>
        <taxon>Promicromonosporaceae</taxon>
        <taxon>Promicromonospora</taxon>
    </lineage>
</organism>
<evidence type="ECO:0000313" key="2">
    <source>
        <dbReference type="EMBL" id="MFC4627832.1"/>
    </source>
</evidence>
<dbReference type="RefSeq" id="WP_377133339.1">
    <property type="nucleotide sequence ID" value="NZ_JBHSFI010000003.1"/>
</dbReference>